<dbReference type="GO" id="GO:0045490">
    <property type="term" value="P:pectin catabolic process"/>
    <property type="evidence" value="ECO:0007669"/>
    <property type="project" value="UniProtKB-UniRule"/>
</dbReference>
<comment type="pathway">
    <text evidence="3 12">Glycan metabolism; pectin degradation; 2-dehydro-3-deoxy-D-gluconate from pectin: step 1/5.</text>
</comment>
<protein>
    <recommendedName>
        <fullName evidence="5 12">Pectinesterase</fullName>
        <ecNumber evidence="5 12">3.1.1.11</ecNumber>
    </recommendedName>
</protein>
<evidence type="ECO:0000313" key="15">
    <source>
        <dbReference type="Proteomes" id="UP000825935"/>
    </source>
</evidence>
<evidence type="ECO:0000256" key="6">
    <source>
        <dbReference type="ARBA" id="ARBA00022525"/>
    </source>
</evidence>
<dbReference type="GO" id="GO:0005576">
    <property type="term" value="C:extracellular region"/>
    <property type="evidence" value="ECO:0007669"/>
    <property type="project" value="UniProtKB-SubCell"/>
</dbReference>
<feature type="chain" id="PRO_5035958983" description="Pectinesterase" evidence="12">
    <location>
        <begin position="24"/>
        <end position="364"/>
    </location>
</feature>
<keyword evidence="8 12" id="KW-0378">Hydrolase</keyword>
<dbReference type="PANTHER" id="PTHR31321:SF57">
    <property type="entry name" value="PECTINESTERASE 53-RELATED"/>
    <property type="match status" value="1"/>
</dbReference>
<evidence type="ECO:0000256" key="12">
    <source>
        <dbReference type="RuleBase" id="RU000589"/>
    </source>
</evidence>
<evidence type="ECO:0000256" key="2">
    <source>
        <dbReference type="ARBA" id="ARBA00004613"/>
    </source>
</evidence>
<dbReference type="InterPro" id="IPR011050">
    <property type="entry name" value="Pectin_lyase_fold/virulence"/>
</dbReference>
<dbReference type="InterPro" id="IPR033131">
    <property type="entry name" value="Pectinesterase_Asp_AS"/>
</dbReference>
<evidence type="ECO:0000256" key="10">
    <source>
        <dbReference type="ARBA" id="ARBA00047928"/>
    </source>
</evidence>
<dbReference type="AlphaFoldDB" id="A0A8T2SYE1"/>
<keyword evidence="9 12" id="KW-0063">Aspartyl esterase</keyword>
<dbReference type="OMA" id="WIKGVKG"/>
<evidence type="ECO:0000256" key="4">
    <source>
        <dbReference type="ARBA" id="ARBA00008891"/>
    </source>
</evidence>
<dbReference type="EC" id="3.1.1.11" evidence="5 12"/>
<evidence type="ECO:0000313" key="14">
    <source>
        <dbReference type="EMBL" id="KAH7387831.1"/>
    </source>
</evidence>
<dbReference type="SUPFAM" id="SSF51126">
    <property type="entry name" value="Pectin lyase-like"/>
    <property type="match status" value="1"/>
</dbReference>
<evidence type="ECO:0000259" key="13">
    <source>
        <dbReference type="Pfam" id="PF01095"/>
    </source>
</evidence>
<accession>A0A8T2SYE1</accession>
<comment type="similarity">
    <text evidence="4">Belongs to the pectinesterase family.</text>
</comment>
<evidence type="ECO:0000256" key="8">
    <source>
        <dbReference type="ARBA" id="ARBA00022801"/>
    </source>
</evidence>
<dbReference type="PROSITE" id="PS00503">
    <property type="entry name" value="PECTINESTERASE_2"/>
    <property type="match status" value="1"/>
</dbReference>
<comment type="catalytic activity">
    <reaction evidence="10 12">
        <text>[(1-&gt;4)-alpha-D-galacturonosyl methyl ester](n) + n H2O = [(1-&gt;4)-alpha-D-galacturonosyl](n) + n methanol + n H(+)</text>
        <dbReference type="Rhea" id="RHEA:22380"/>
        <dbReference type="Rhea" id="RHEA-COMP:14570"/>
        <dbReference type="Rhea" id="RHEA-COMP:14573"/>
        <dbReference type="ChEBI" id="CHEBI:15377"/>
        <dbReference type="ChEBI" id="CHEBI:15378"/>
        <dbReference type="ChEBI" id="CHEBI:17790"/>
        <dbReference type="ChEBI" id="CHEBI:140522"/>
        <dbReference type="ChEBI" id="CHEBI:140523"/>
        <dbReference type="EC" id="3.1.1.11"/>
    </reaction>
</comment>
<dbReference type="Proteomes" id="UP000825935">
    <property type="component" value="Chromosome 16"/>
</dbReference>
<comment type="subcellular location">
    <subcellularLocation>
        <location evidence="1">Cell envelope</location>
    </subcellularLocation>
    <subcellularLocation>
        <location evidence="2">Secreted</location>
    </subcellularLocation>
</comment>
<name>A0A8T2SYE1_CERRI</name>
<evidence type="ECO:0000256" key="1">
    <source>
        <dbReference type="ARBA" id="ARBA00004196"/>
    </source>
</evidence>
<dbReference type="Gene3D" id="2.160.20.10">
    <property type="entry name" value="Single-stranded right-handed beta-helix, Pectin lyase-like"/>
    <property type="match status" value="1"/>
</dbReference>
<keyword evidence="6" id="KW-0964">Secreted</keyword>
<dbReference type="Pfam" id="PF01095">
    <property type="entry name" value="Pectinesterase"/>
    <property type="match status" value="1"/>
</dbReference>
<reference evidence="14" key="1">
    <citation type="submission" date="2021-08" db="EMBL/GenBank/DDBJ databases">
        <title>WGS assembly of Ceratopteris richardii.</title>
        <authorList>
            <person name="Marchant D.B."/>
            <person name="Chen G."/>
            <person name="Jenkins J."/>
            <person name="Shu S."/>
            <person name="Leebens-Mack J."/>
            <person name="Grimwood J."/>
            <person name="Schmutz J."/>
            <person name="Soltis P."/>
            <person name="Soltis D."/>
            <person name="Chen Z.-H."/>
        </authorList>
    </citation>
    <scope>NUCLEOTIDE SEQUENCE</scope>
    <source>
        <strain evidence="14">Whitten #5841</strain>
        <tissue evidence="14">Leaf</tissue>
    </source>
</reference>
<evidence type="ECO:0000256" key="11">
    <source>
        <dbReference type="PROSITE-ProRule" id="PRU10040"/>
    </source>
</evidence>
<evidence type="ECO:0000256" key="5">
    <source>
        <dbReference type="ARBA" id="ARBA00013229"/>
    </source>
</evidence>
<feature type="active site" evidence="11">
    <location>
        <position position="226"/>
    </location>
</feature>
<feature type="signal peptide" evidence="12">
    <location>
        <begin position="1"/>
        <end position="23"/>
    </location>
</feature>
<keyword evidence="7 12" id="KW-0732">Signal</keyword>
<organism evidence="14 15">
    <name type="scientific">Ceratopteris richardii</name>
    <name type="common">Triangle waterfern</name>
    <dbReference type="NCBI Taxonomy" id="49495"/>
    <lineage>
        <taxon>Eukaryota</taxon>
        <taxon>Viridiplantae</taxon>
        <taxon>Streptophyta</taxon>
        <taxon>Embryophyta</taxon>
        <taxon>Tracheophyta</taxon>
        <taxon>Polypodiopsida</taxon>
        <taxon>Polypodiidae</taxon>
        <taxon>Polypodiales</taxon>
        <taxon>Pteridineae</taxon>
        <taxon>Pteridaceae</taxon>
        <taxon>Parkerioideae</taxon>
        <taxon>Ceratopteris</taxon>
    </lineage>
</organism>
<evidence type="ECO:0000256" key="9">
    <source>
        <dbReference type="ARBA" id="ARBA00023085"/>
    </source>
</evidence>
<dbReference type="PANTHER" id="PTHR31321">
    <property type="entry name" value="ACYL-COA THIOESTER HYDROLASE YBHC-RELATED"/>
    <property type="match status" value="1"/>
</dbReference>
<dbReference type="OrthoDB" id="2019149at2759"/>
<dbReference type="GO" id="GO:0042545">
    <property type="term" value="P:cell wall modification"/>
    <property type="evidence" value="ECO:0007669"/>
    <property type="project" value="UniProtKB-UniRule"/>
</dbReference>
<dbReference type="EMBL" id="CM035421">
    <property type="protein sequence ID" value="KAH7387831.1"/>
    <property type="molecule type" value="Genomic_DNA"/>
</dbReference>
<dbReference type="InterPro" id="IPR000070">
    <property type="entry name" value="Pectinesterase_cat"/>
</dbReference>
<feature type="domain" description="Pectinesterase catalytic" evidence="13">
    <location>
        <begin position="74"/>
        <end position="358"/>
    </location>
</feature>
<gene>
    <name evidence="14" type="ORF">KP509_16G044000</name>
</gene>
<dbReference type="GO" id="GO:0030599">
    <property type="term" value="F:pectinesterase activity"/>
    <property type="evidence" value="ECO:0007669"/>
    <property type="project" value="UniProtKB-UniRule"/>
</dbReference>
<keyword evidence="15" id="KW-1185">Reference proteome</keyword>
<dbReference type="InterPro" id="IPR012334">
    <property type="entry name" value="Pectin_lyas_fold"/>
</dbReference>
<evidence type="ECO:0000256" key="7">
    <source>
        <dbReference type="ARBA" id="ARBA00022729"/>
    </source>
</evidence>
<comment type="caution">
    <text evidence="14">The sequence shown here is derived from an EMBL/GenBank/DDBJ whole genome shotgun (WGS) entry which is preliminary data.</text>
</comment>
<sequence length="364" mass="39499">MTMGAFFYIVTLLSLLGVQFANGAVEDPSSLEDQRREYLAWIQRVAERVNQSKTTSEETGLWLQANKAGGGVLTVSPSGGAQFTSIQAAVDSIPKKNSQRMTIQIAAGVYREKVFVPKSKPYVTFLGAGKDVTRISWGDTKSDSGKTQDSATVGVNSDGFIARGLTFENSAPAPPPGAVGRQAVAFRINGDKAALYDCNFLGAQDTLYDNHGRHYFENCFIQGSIDFIFGDGQSLYKGCTLHTLSINPGSLTAQKRSSASSSTGFSFVNCRVDGSGILYLGRAWGVYSRVVFSYTYLGNVILPQGWFNWGDPSREKTVFYGEYKCYGPGSNQNGRVAWSHQLTDAQAAPFQSLSFIDGASWLQS</sequence>
<evidence type="ECO:0000256" key="3">
    <source>
        <dbReference type="ARBA" id="ARBA00005184"/>
    </source>
</evidence>
<dbReference type="FunFam" id="2.160.20.10:FF:000008">
    <property type="entry name" value="Pectinesterase"/>
    <property type="match status" value="1"/>
</dbReference>
<proteinExistence type="inferred from homology"/>